<dbReference type="RefSeq" id="WP_069005284.1">
    <property type="nucleotide sequence ID" value="NZ_LVJW01000003.1"/>
</dbReference>
<comment type="caution">
    <text evidence="2">The sequence shown here is derived from an EMBL/GenBank/DDBJ whole genome shotgun (WGS) entry which is preliminary data.</text>
</comment>
<name>A0A1E2US12_9GAMM</name>
<proteinExistence type="predicted"/>
<keyword evidence="3" id="KW-1185">Reference proteome</keyword>
<dbReference type="Proteomes" id="UP000094849">
    <property type="component" value="Unassembled WGS sequence"/>
</dbReference>
<dbReference type="EMBL" id="LVJZ01000003">
    <property type="protein sequence ID" value="ODB97519.1"/>
    <property type="molecule type" value="Genomic_DNA"/>
</dbReference>
<dbReference type="Pfam" id="PF07238">
    <property type="entry name" value="PilZ"/>
    <property type="match status" value="1"/>
</dbReference>
<reference evidence="2 3" key="1">
    <citation type="submission" date="2016-03" db="EMBL/GenBank/DDBJ databases">
        <title>Chemosynthetic sulphur-oxidizing symbionts of marine invertebrate animals are capable of nitrogen fixation.</title>
        <authorList>
            <person name="Petersen J.M."/>
            <person name="Kemper A."/>
            <person name="Gruber-Vodicka H."/>
            <person name="Cardini U."/>
            <person name="Geest Mvander."/>
            <person name="Kleiner M."/>
            <person name="Bulgheresi S."/>
            <person name="Fussmann M."/>
            <person name="Herbold C."/>
            <person name="Seah B.K.B."/>
            <person name="Antony C.Paul."/>
            <person name="Liu D."/>
            <person name="Belitz A."/>
            <person name="Weber M."/>
        </authorList>
    </citation>
    <scope>NUCLEOTIDE SEQUENCE [LARGE SCALE GENOMIC DNA]</scope>
    <source>
        <strain evidence="2">G_D</strain>
    </source>
</reference>
<sequence>MYPEQKVENRYFPRIRLSMKVDLIRRGQNIGSAVTQDLSLGGMALELEKPNLIPNDIVLLEVWIHGVVQTLRGFVIYTVKNKSGIMLIGMSKEATRAYFNFLRDMNIPLRMVLDKASH</sequence>
<evidence type="ECO:0000313" key="3">
    <source>
        <dbReference type="Proteomes" id="UP000094849"/>
    </source>
</evidence>
<evidence type="ECO:0000259" key="1">
    <source>
        <dbReference type="Pfam" id="PF07238"/>
    </source>
</evidence>
<dbReference type="SUPFAM" id="SSF141371">
    <property type="entry name" value="PilZ domain-like"/>
    <property type="match status" value="1"/>
</dbReference>
<evidence type="ECO:0000313" key="2">
    <source>
        <dbReference type="EMBL" id="ODB97519.1"/>
    </source>
</evidence>
<accession>A0A1E2US12</accession>
<dbReference type="Gene3D" id="2.40.10.220">
    <property type="entry name" value="predicted glycosyltransferase like domains"/>
    <property type="match status" value="1"/>
</dbReference>
<protein>
    <recommendedName>
        <fullName evidence="1">PilZ domain-containing protein</fullName>
    </recommendedName>
</protein>
<dbReference type="AlphaFoldDB" id="A0A1E2US12"/>
<dbReference type="InterPro" id="IPR009875">
    <property type="entry name" value="PilZ_domain"/>
</dbReference>
<feature type="domain" description="PilZ" evidence="1">
    <location>
        <begin position="9"/>
        <end position="93"/>
    </location>
</feature>
<dbReference type="GO" id="GO:0035438">
    <property type="term" value="F:cyclic-di-GMP binding"/>
    <property type="evidence" value="ECO:0007669"/>
    <property type="project" value="InterPro"/>
</dbReference>
<organism evidence="2 3">
    <name type="scientific">Candidatus Thiodiazotropha endoloripes</name>
    <dbReference type="NCBI Taxonomy" id="1818881"/>
    <lineage>
        <taxon>Bacteria</taxon>
        <taxon>Pseudomonadati</taxon>
        <taxon>Pseudomonadota</taxon>
        <taxon>Gammaproteobacteria</taxon>
        <taxon>Chromatiales</taxon>
        <taxon>Sedimenticolaceae</taxon>
        <taxon>Candidatus Thiodiazotropha</taxon>
    </lineage>
</organism>
<gene>
    <name evidence="2" type="ORF">A3196_12585</name>
</gene>